<keyword evidence="16" id="KW-1133">Transmembrane helix</keyword>
<evidence type="ECO:0000256" key="7">
    <source>
        <dbReference type="ARBA" id="ARBA00022729"/>
    </source>
</evidence>
<dbReference type="Pfam" id="PF07715">
    <property type="entry name" value="Plug"/>
    <property type="match status" value="1"/>
</dbReference>
<keyword evidence="12" id="KW-0675">Receptor</keyword>
<keyword evidence="8" id="KW-0408">Iron</keyword>
<dbReference type="PROSITE" id="PS52016">
    <property type="entry name" value="TONB_DEPENDENT_REC_3"/>
    <property type="match status" value="1"/>
</dbReference>
<evidence type="ECO:0000256" key="2">
    <source>
        <dbReference type="ARBA" id="ARBA00009810"/>
    </source>
</evidence>
<dbReference type="EMBL" id="FNWQ01000003">
    <property type="protein sequence ID" value="SEH34596.1"/>
    <property type="molecule type" value="Genomic_DNA"/>
</dbReference>
<dbReference type="CDD" id="cd01347">
    <property type="entry name" value="ligand_gated_channel"/>
    <property type="match status" value="1"/>
</dbReference>
<dbReference type="Pfam" id="PF00593">
    <property type="entry name" value="TonB_dep_Rec_b-barrel"/>
    <property type="match status" value="1"/>
</dbReference>
<dbReference type="InterPro" id="IPR010105">
    <property type="entry name" value="TonB_sidphr_rcpt"/>
</dbReference>
<evidence type="ECO:0000256" key="14">
    <source>
        <dbReference type="PROSITE-ProRule" id="PRU01360"/>
    </source>
</evidence>
<name>A0A1H6HGL1_CHRCI</name>
<evidence type="ECO:0000259" key="17">
    <source>
        <dbReference type="Pfam" id="PF00593"/>
    </source>
</evidence>
<feature type="domain" description="TonB-dependent receptor plug" evidence="18">
    <location>
        <begin position="144"/>
        <end position="241"/>
    </location>
</feature>
<keyword evidence="4 14" id="KW-1134">Transmembrane beta strand</keyword>
<reference evidence="19 20" key="1">
    <citation type="submission" date="2016-10" db="EMBL/GenBank/DDBJ databases">
        <authorList>
            <person name="de Groot N.N."/>
        </authorList>
    </citation>
    <scope>NUCLEOTIDE SEQUENCE [LARGE SCALE GENOMIC DNA]</scope>
    <source>
        <strain evidence="19 20">DSM 23031</strain>
    </source>
</reference>
<keyword evidence="5" id="KW-0410">Iron transport</keyword>
<evidence type="ECO:0000259" key="18">
    <source>
        <dbReference type="Pfam" id="PF07715"/>
    </source>
</evidence>
<dbReference type="PANTHER" id="PTHR32552:SF68">
    <property type="entry name" value="FERRICHROME OUTER MEMBRANE TRANSPORTER_PHAGE RECEPTOR"/>
    <property type="match status" value="1"/>
</dbReference>
<keyword evidence="6 14" id="KW-0812">Transmembrane</keyword>
<evidence type="ECO:0000256" key="11">
    <source>
        <dbReference type="ARBA" id="ARBA00023136"/>
    </source>
</evidence>
<evidence type="ECO:0000256" key="1">
    <source>
        <dbReference type="ARBA" id="ARBA00004571"/>
    </source>
</evidence>
<keyword evidence="13 14" id="KW-0998">Cell outer membrane</keyword>
<dbReference type="InterPro" id="IPR036942">
    <property type="entry name" value="Beta-barrel_TonB_sf"/>
</dbReference>
<protein>
    <submittedName>
        <fullName evidence="19">Iron complex outermembrane recepter protein</fullName>
    </submittedName>
</protein>
<dbReference type="STRING" id="680127.SAMN05421593_2633"/>
<dbReference type="PANTHER" id="PTHR32552">
    <property type="entry name" value="FERRICHROME IRON RECEPTOR-RELATED"/>
    <property type="match status" value="1"/>
</dbReference>
<dbReference type="InterPro" id="IPR012910">
    <property type="entry name" value="Plug_dom"/>
</dbReference>
<dbReference type="InterPro" id="IPR000531">
    <property type="entry name" value="Beta-barrel_TonB"/>
</dbReference>
<dbReference type="GO" id="GO:0038023">
    <property type="term" value="F:signaling receptor activity"/>
    <property type="evidence" value="ECO:0007669"/>
    <property type="project" value="InterPro"/>
</dbReference>
<dbReference type="Proteomes" id="UP000198561">
    <property type="component" value="Unassembled WGS sequence"/>
</dbReference>
<dbReference type="GO" id="GO:0015891">
    <property type="term" value="P:siderophore transport"/>
    <property type="evidence" value="ECO:0007669"/>
    <property type="project" value="InterPro"/>
</dbReference>
<evidence type="ECO:0000256" key="5">
    <source>
        <dbReference type="ARBA" id="ARBA00022496"/>
    </source>
</evidence>
<keyword evidence="11 14" id="KW-0472">Membrane</keyword>
<evidence type="ECO:0000256" key="6">
    <source>
        <dbReference type="ARBA" id="ARBA00022692"/>
    </source>
</evidence>
<accession>A0A1H6HGL1</accession>
<evidence type="ECO:0000256" key="10">
    <source>
        <dbReference type="ARBA" id="ARBA00023077"/>
    </source>
</evidence>
<dbReference type="Gene3D" id="2.170.130.10">
    <property type="entry name" value="TonB-dependent receptor, plug domain"/>
    <property type="match status" value="1"/>
</dbReference>
<dbReference type="NCBIfam" id="TIGR01783">
    <property type="entry name" value="TonB-siderophor"/>
    <property type="match status" value="1"/>
</dbReference>
<evidence type="ECO:0000256" key="13">
    <source>
        <dbReference type="ARBA" id="ARBA00023237"/>
    </source>
</evidence>
<dbReference type="SUPFAM" id="SSF56935">
    <property type="entry name" value="Porins"/>
    <property type="match status" value="1"/>
</dbReference>
<evidence type="ECO:0000256" key="9">
    <source>
        <dbReference type="ARBA" id="ARBA00023065"/>
    </source>
</evidence>
<keyword evidence="10 15" id="KW-0798">TonB box</keyword>
<feature type="transmembrane region" description="Helical" evidence="16">
    <location>
        <begin position="57"/>
        <end position="74"/>
    </location>
</feature>
<gene>
    <name evidence="19" type="ORF">SAMN05421593_2633</name>
</gene>
<keyword evidence="3 14" id="KW-0813">Transport</keyword>
<dbReference type="GO" id="GO:0015344">
    <property type="term" value="F:siderophore uptake transmembrane transporter activity"/>
    <property type="evidence" value="ECO:0007669"/>
    <property type="project" value="TreeGrafter"/>
</dbReference>
<comment type="similarity">
    <text evidence="2 14 15">Belongs to the TonB-dependent receptor family.</text>
</comment>
<evidence type="ECO:0000256" key="16">
    <source>
        <dbReference type="SAM" id="Phobius"/>
    </source>
</evidence>
<evidence type="ECO:0000256" key="3">
    <source>
        <dbReference type="ARBA" id="ARBA00022448"/>
    </source>
</evidence>
<evidence type="ECO:0000256" key="8">
    <source>
        <dbReference type="ARBA" id="ARBA00023004"/>
    </source>
</evidence>
<dbReference type="Gene3D" id="2.40.170.20">
    <property type="entry name" value="TonB-dependent receptor, beta-barrel domain"/>
    <property type="match status" value="1"/>
</dbReference>
<sequence length="838" mass="92842">MRPIYKQTRIKAGLSVTHSAFFIIRSTTIKSLRGITHNNRIDLFGDSKESVETIKNLILIVLFSVTYVTSLYLFRINKNNNFVKNYQMNKVVSFSLLVLGGVLANAQKVNDSVKHKKIEEVELFGEKKKQPQGLDAITRLPLKTRDQIQSISIISHKAIEELGALTVTDVAKNVPGVTLFSSYGGGNESMSIRGYRGVPVLKNGVQLDSDFRTAGMITDMQGVESIQVIKGSAAIGQGIGNGLGSAGGVINVVTKRPQFIDQTNVGFRYGSWDFYRPTVDFQSVLDSQGKVAVRFNGAYQNNNSFRSHVKGERIYVNPSIAFRPDDKTLINVEMDYLHDKRTPDRGTINLAPGTVEALYHMPKGKFLGYASDYSKTETFNFATTIVRNLTDKLKVRAAFVNSVSNTDSEASSVSLPAGETNYNIRQRTIGKSQGEDINKVLQLDFIGEQIKTGFISHTFQVGFDWRETETSSTTYEAYKNSIAPSNLITARATKIGSTTYAANPLDIFDVVNGSIPNQLPVNVIYKSLGRSNPVLTPSIGAMAQDVMTIGKYVKAHLGVRYSRLNGSANESVDTWNPNFGLIVSPLPNVNVFGSYTTTTSLRSSNNFLLDGGRVGPSMTKQWEAGIKSDWFNERLRFNVTVFDIKTDHLSFTILDENYNPVVINKQTMYGLAGNLRRKGVEVELIGRILPNLQVMSGWAYLDAQYQDSPAYINGSAPMNAPKHTANGWLNYKFNKGTLSGLDVGAGIYYVGKRPVDEWTQKTFTAGHLNSVKPGDKPFDMPEYTTVDAQVGYTLKNGMGIRVFFNNIFDSVGYSSYFRGGFIDQIQPRNFAVQVNYKF</sequence>
<dbReference type="InterPro" id="IPR037066">
    <property type="entry name" value="Plug_dom_sf"/>
</dbReference>
<keyword evidence="9" id="KW-0406">Ion transport</keyword>
<organism evidence="19 20">
    <name type="scientific">Chryseobacterium culicis</name>
    <dbReference type="NCBI Taxonomy" id="680127"/>
    <lineage>
        <taxon>Bacteria</taxon>
        <taxon>Pseudomonadati</taxon>
        <taxon>Bacteroidota</taxon>
        <taxon>Flavobacteriia</taxon>
        <taxon>Flavobacteriales</taxon>
        <taxon>Weeksellaceae</taxon>
        <taxon>Chryseobacterium group</taxon>
        <taxon>Chryseobacterium</taxon>
    </lineage>
</organism>
<dbReference type="InterPro" id="IPR039426">
    <property type="entry name" value="TonB-dep_rcpt-like"/>
</dbReference>
<dbReference type="AlphaFoldDB" id="A0A1H6HGL1"/>
<evidence type="ECO:0000256" key="15">
    <source>
        <dbReference type="RuleBase" id="RU003357"/>
    </source>
</evidence>
<evidence type="ECO:0000313" key="19">
    <source>
        <dbReference type="EMBL" id="SEH34596.1"/>
    </source>
</evidence>
<keyword evidence="7" id="KW-0732">Signal</keyword>
<evidence type="ECO:0000256" key="12">
    <source>
        <dbReference type="ARBA" id="ARBA00023170"/>
    </source>
</evidence>
<proteinExistence type="inferred from homology"/>
<evidence type="ECO:0000313" key="20">
    <source>
        <dbReference type="Proteomes" id="UP000198561"/>
    </source>
</evidence>
<feature type="domain" description="TonB-dependent receptor-like beta-barrel" evidence="17">
    <location>
        <begin position="324"/>
        <end position="807"/>
    </location>
</feature>
<dbReference type="GO" id="GO:0009279">
    <property type="term" value="C:cell outer membrane"/>
    <property type="evidence" value="ECO:0007669"/>
    <property type="project" value="UniProtKB-SubCell"/>
</dbReference>
<evidence type="ECO:0000256" key="4">
    <source>
        <dbReference type="ARBA" id="ARBA00022452"/>
    </source>
</evidence>
<comment type="subcellular location">
    <subcellularLocation>
        <location evidence="1 14">Cell outer membrane</location>
        <topology evidence="1 14">Multi-pass membrane protein</topology>
    </subcellularLocation>
</comment>